<feature type="region of interest" description="Disordered" evidence="4">
    <location>
        <begin position="30"/>
        <end position="67"/>
    </location>
</feature>
<evidence type="ECO:0000313" key="7">
    <source>
        <dbReference type="Proteomes" id="UP000053617"/>
    </source>
</evidence>
<dbReference type="RefSeq" id="XP_013271005.1">
    <property type="nucleotide sequence ID" value="XM_013415551.1"/>
</dbReference>
<dbReference type="GO" id="GO:0008270">
    <property type="term" value="F:zinc ion binding"/>
    <property type="evidence" value="ECO:0007669"/>
    <property type="project" value="InterPro"/>
</dbReference>
<feature type="compositionally biased region" description="Polar residues" evidence="4">
    <location>
        <begin position="35"/>
        <end position="53"/>
    </location>
</feature>
<dbReference type="PANTHER" id="PTHR31001">
    <property type="entry name" value="UNCHARACTERIZED TRANSCRIPTIONAL REGULATORY PROTEIN"/>
    <property type="match status" value="1"/>
</dbReference>
<gene>
    <name evidence="6" type="ORF">Z518_07422</name>
</gene>
<feature type="region of interest" description="Disordered" evidence="4">
    <location>
        <begin position="618"/>
        <end position="639"/>
    </location>
</feature>
<dbReference type="InterPro" id="IPR007219">
    <property type="entry name" value="XnlR_reg_dom"/>
</dbReference>
<organism evidence="6 7">
    <name type="scientific">Rhinocladiella mackenziei CBS 650.93</name>
    <dbReference type="NCBI Taxonomy" id="1442369"/>
    <lineage>
        <taxon>Eukaryota</taxon>
        <taxon>Fungi</taxon>
        <taxon>Dikarya</taxon>
        <taxon>Ascomycota</taxon>
        <taxon>Pezizomycotina</taxon>
        <taxon>Eurotiomycetes</taxon>
        <taxon>Chaetothyriomycetidae</taxon>
        <taxon>Chaetothyriales</taxon>
        <taxon>Herpotrichiellaceae</taxon>
        <taxon>Rhinocladiella</taxon>
    </lineage>
</organism>
<evidence type="ECO:0000313" key="6">
    <source>
        <dbReference type="EMBL" id="KIX03869.1"/>
    </source>
</evidence>
<evidence type="ECO:0000259" key="5">
    <source>
        <dbReference type="SMART" id="SM00906"/>
    </source>
</evidence>
<dbReference type="GO" id="GO:0005634">
    <property type="term" value="C:nucleus"/>
    <property type="evidence" value="ECO:0007669"/>
    <property type="project" value="UniProtKB-SubCell"/>
</dbReference>
<evidence type="ECO:0000256" key="1">
    <source>
        <dbReference type="ARBA" id="ARBA00004123"/>
    </source>
</evidence>
<sequence>MTDAGVDKVMDRLRTLENLVKELSSQLEQAHAAASSANGDSSEVNSPGSSSLAEHQGQPLSGMEDSSMNNQFGRLVLQDASRSRYVASGFWSRVDDELHGLKMDTCGLEGDESDSSEDDASPGPTSFTQEIARTPSGRHAFLFQHNLSPSGPDLRDFQPLPSQVPFILDVFSENVNFFYHIVHMPSITKMVRDLRGSGTTHLTPSNKALMFSIYYAAIISMDEDDIMTNFGSSKSDLSLKYRLGLEHALAQADFLNSPDIVLVQALAIFLFLARRHDSPRFVYMMTGLAIRMAQYLGLQRDGDNFKHLTPFEIDMRRRVWWAVVVLDLRSAEDQGTDMTIPNGSFDTKMPLNINDVDIDPESEQMPAERHGLTDRSFTRTFIEINNIMRQMTATAVLGNTSAASLEDQSRLLNDIYERFEQEYLQYSPESGNIAYWVAVTIVRLVMAKMTLIVFLPVLFSSPSEHVSEEIRTKLLIAAIEVAEYNHMLNAEEAARQWRWIYQVYTHWHAIVYLLMETCRRPWSPIIERAWVALHSTWLIPAQPPDKNLRIWVPLRKLMTQAGKHRDAEVTRLRADPQAAERLEMEDRNFPVPSSSGPFPDGSSNDTFRGRWRQLVEIAEGTTISGGTDTGRPGPALDAPYTSRAMETSVPVFDSGEVRSDATFEQTLFDMNEQQAAQTIPDSAIKTGAFSGTPGQTTSPAYRSTSTFPTDWSDSQTMVTGFVPWLWADSNPPAADFDANMDMDSEVNWYTWIESLKGMESGSGHQGCEKWFQH</sequence>
<evidence type="ECO:0000256" key="2">
    <source>
        <dbReference type="ARBA" id="ARBA00022723"/>
    </source>
</evidence>
<dbReference type="AlphaFoldDB" id="A0A0D2IDG7"/>
<feature type="region of interest" description="Disordered" evidence="4">
    <location>
        <begin position="585"/>
        <end position="606"/>
    </location>
</feature>
<dbReference type="OrthoDB" id="3989227at2759"/>
<comment type="subcellular location">
    <subcellularLocation>
        <location evidence="1">Nucleus</location>
    </subcellularLocation>
</comment>
<feature type="region of interest" description="Disordered" evidence="4">
    <location>
        <begin position="104"/>
        <end position="130"/>
    </location>
</feature>
<feature type="compositionally biased region" description="Acidic residues" evidence="4">
    <location>
        <begin position="109"/>
        <end position="120"/>
    </location>
</feature>
<dbReference type="GO" id="GO:0003677">
    <property type="term" value="F:DNA binding"/>
    <property type="evidence" value="ECO:0007669"/>
    <property type="project" value="InterPro"/>
</dbReference>
<dbReference type="PANTHER" id="PTHR31001:SF50">
    <property type="entry name" value="ZN(II)2CYS6 TRANSCRIPTION FACTOR (EUROFUNG)"/>
    <property type="match status" value="1"/>
</dbReference>
<dbReference type="GeneID" id="25295493"/>
<protein>
    <submittedName>
        <fullName evidence="6">Rhinocladiella mackenziei CBS 650.93 unplaced genomic scaffold supercont1.5, whole genome shotgun sequence</fullName>
    </submittedName>
</protein>
<dbReference type="HOGENOM" id="CLU_004083_2_0_1"/>
<feature type="domain" description="Xylanolytic transcriptional activator regulatory" evidence="5">
    <location>
        <begin position="282"/>
        <end position="356"/>
    </location>
</feature>
<evidence type="ECO:0000256" key="4">
    <source>
        <dbReference type="SAM" id="MobiDB-lite"/>
    </source>
</evidence>
<feature type="compositionally biased region" description="Low complexity" evidence="4">
    <location>
        <begin position="589"/>
        <end position="605"/>
    </location>
</feature>
<dbReference type="CDD" id="cd12148">
    <property type="entry name" value="fungal_TF_MHR"/>
    <property type="match status" value="1"/>
</dbReference>
<dbReference type="EMBL" id="KN847479">
    <property type="protein sequence ID" value="KIX03869.1"/>
    <property type="molecule type" value="Genomic_DNA"/>
</dbReference>
<dbReference type="VEuPathDB" id="FungiDB:Z518_07422"/>
<dbReference type="SMART" id="SM00906">
    <property type="entry name" value="Fungal_trans"/>
    <property type="match status" value="1"/>
</dbReference>
<dbReference type="Pfam" id="PF04082">
    <property type="entry name" value="Fungal_trans"/>
    <property type="match status" value="1"/>
</dbReference>
<keyword evidence="2" id="KW-0479">Metal-binding</keyword>
<dbReference type="STRING" id="1442369.A0A0D2IDG7"/>
<dbReference type="InterPro" id="IPR050613">
    <property type="entry name" value="Sec_Metabolite_Reg"/>
</dbReference>
<dbReference type="Proteomes" id="UP000053617">
    <property type="component" value="Unassembled WGS sequence"/>
</dbReference>
<keyword evidence="3" id="KW-0539">Nucleus</keyword>
<reference evidence="6 7" key="1">
    <citation type="submission" date="2015-01" db="EMBL/GenBank/DDBJ databases">
        <title>The Genome Sequence of Rhinocladiella mackenzie CBS 650.93.</title>
        <authorList>
            <consortium name="The Broad Institute Genomics Platform"/>
            <person name="Cuomo C."/>
            <person name="de Hoog S."/>
            <person name="Gorbushina A."/>
            <person name="Stielow B."/>
            <person name="Teixiera M."/>
            <person name="Abouelleil A."/>
            <person name="Chapman S.B."/>
            <person name="Priest M."/>
            <person name="Young S.K."/>
            <person name="Wortman J."/>
            <person name="Nusbaum C."/>
            <person name="Birren B."/>
        </authorList>
    </citation>
    <scope>NUCLEOTIDE SEQUENCE [LARGE SCALE GENOMIC DNA]</scope>
    <source>
        <strain evidence="6 7">CBS 650.93</strain>
    </source>
</reference>
<evidence type="ECO:0000256" key="3">
    <source>
        <dbReference type="ARBA" id="ARBA00023242"/>
    </source>
</evidence>
<keyword evidence="7" id="KW-1185">Reference proteome</keyword>
<proteinExistence type="predicted"/>
<accession>A0A0D2IDG7</accession>
<dbReference type="GO" id="GO:0006351">
    <property type="term" value="P:DNA-templated transcription"/>
    <property type="evidence" value="ECO:0007669"/>
    <property type="project" value="InterPro"/>
</dbReference>
<name>A0A0D2IDG7_9EURO</name>